<evidence type="ECO:0000313" key="2">
    <source>
        <dbReference type="Proteomes" id="UP001359559"/>
    </source>
</evidence>
<comment type="caution">
    <text evidence="1">The sequence shown here is derived from an EMBL/GenBank/DDBJ whole genome shotgun (WGS) entry which is preliminary data.</text>
</comment>
<reference evidence="1 2" key="1">
    <citation type="submission" date="2024-01" db="EMBL/GenBank/DDBJ databases">
        <title>The genomes of 5 underutilized Papilionoideae crops provide insights into root nodulation and disease resistance.</title>
        <authorList>
            <person name="Yuan L."/>
        </authorList>
    </citation>
    <scope>NUCLEOTIDE SEQUENCE [LARGE SCALE GENOMIC DNA]</scope>
    <source>
        <strain evidence="1">LY-2023</strain>
        <tissue evidence="1">Leaf</tissue>
    </source>
</reference>
<name>A0AAN9I459_CLITE</name>
<keyword evidence="2" id="KW-1185">Reference proteome</keyword>
<dbReference type="Proteomes" id="UP001359559">
    <property type="component" value="Unassembled WGS sequence"/>
</dbReference>
<organism evidence="1 2">
    <name type="scientific">Clitoria ternatea</name>
    <name type="common">Butterfly pea</name>
    <dbReference type="NCBI Taxonomy" id="43366"/>
    <lineage>
        <taxon>Eukaryota</taxon>
        <taxon>Viridiplantae</taxon>
        <taxon>Streptophyta</taxon>
        <taxon>Embryophyta</taxon>
        <taxon>Tracheophyta</taxon>
        <taxon>Spermatophyta</taxon>
        <taxon>Magnoliopsida</taxon>
        <taxon>eudicotyledons</taxon>
        <taxon>Gunneridae</taxon>
        <taxon>Pentapetalae</taxon>
        <taxon>rosids</taxon>
        <taxon>fabids</taxon>
        <taxon>Fabales</taxon>
        <taxon>Fabaceae</taxon>
        <taxon>Papilionoideae</taxon>
        <taxon>50 kb inversion clade</taxon>
        <taxon>NPAAA clade</taxon>
        <taxon>indigoferoid/millettioid clade</taxon>
        <taxon>Phaseoleae</taxon>
        <taxon>Clitoria</taxon>
    </lineage>
</organism>
<dbReference type="EMBL" id="JAYKXN010000008">
    <property type="protein sequence ID" value="KAK7264444.1"/>
    <property type="molecule type" value="Genomic_DNA"/>
</dbReference>
<proteinExistence type="predicted"/>
<gene>
    <name evidence="1" type="ORF">RJT34_32053</name>
</gene>
<protein>
    <submittedName>
        <fullName evidence="1">Uncharacterized protein</fullName>
    </submittedName>
</protein>
<dbReference type="AlphaFoldDB" id="A0AAN9I459"/>
<sequence length="90" mass="10115">MSNCEYVRDFSLVRDFHLLNSGKWNSFYFLKNVIASFFTKAAACLPYSAPSRGSKSYTRHMIECLGTLIKLKLAIAGSFTSFGTAFQKVL</sequence>
<evidence type="ECO:0000313" key="1">
    <source>
        <dbReference type="EMBL" id="KAK7264444.1"/>
    </source>
</evidence>
<accession>A0AAN9I459</accession>